<gene>
    <name evidence="2" type="ORF">DSM104443_00527</name>
</gene>
<dbReference type="PANTHER" id="PTHR42685:SF22">
    <property type="entry name" value="CONDITIONED MEDIUM FACTOR RECEPTOR 1"/>
    <property type="match status" value="1"/>
</dbReference>
<dbReference type="PRINTS" id="PR00420">
    <property type="entry name" value="RNGMNOXGNASE"/>
</dbReference>
<evidence type="ECO:0000259" key="1">
    <source>
        <dbReference type="Pfam" id="PF01494"/>
    </source>
</evidence>
<name>A0A6M4GT56_9PROT</name>
<dbReference type="AlphaFoldDB" id="A0A6M4GT56"/>
<protein>
    <recommendedName>
        <fullName evidence="1">FAD-binding domain-containing protein</fullName>
    </recommendedName>
</protein>
<dbReference type="Pfam" id="PF01494">
    <property type="entry name" value="FAD_binding_3"/>
    <property type="match status" value="2"/>
</dbReference>
<dbReference type="GO" id="GO:0071949">
    <property type="term" value="F:FAD binding"/>
    <property type="evidence" value="ECO:0007669"/>
    <property type="project" value="InterPro"/>
</dbReference>
<dbReference type="EMBL" id="CP053069">
    <property type="protein sequence ID" value="QJR09483.1"/>
    <property type="molecule type" value="Genomic_DNA"/>
</dbReference>
<dbReference type="InterPro" id="IPR002938">
    <property type="entry name" value="FAD-bd"/>
</dbReference>
<dbReference type="KEGG" id="uru:DSM104443_00527"/>
<feature type="domain" description="FAD-binding" evidence="1">
    <location>
        <begin position="294"/>
        <end position="345"/>
    </location>
</feature>
<dbReference type="Gene3D" id="3.50.50.60">
    <property type="entry name" value="FAD/NAD(P)-binding domain"/>
    <property type="match status" value="1"/>
</dbReference>
<organism evidence="2 3">
    <name type="scientific">Usitatibacter rugosus</name>
    <dbReference type="NCBI Taxonomy" id="2732067"/>
    <lineage>
        <taxon>Bacteria</taxon>
        <taxon>Pseudomonadati</taxon>
        <taxon>Pseudomonadota</taxon>
        <taxon>Betaproteobacteria</taxon>
        <taxon>Nitrosomonadales</taxon>
        <taxon>Usitatibacteraceae</taxon>
        <taxon>Usitatibacter</taxon>
    </lineage>
</organism>
<dbReference type="PANTHER" id="PTHR42685">
    <property type="entry name" value="GERANYLGERANYL DIPHOSPHATE REDUCTASE"/>
    <property type="match status" value="1"/>
</dbReference>
<sequence length="401" mass="42689">MSDFDVAIVGASFAGLACATVLANAGRRVLVLERKGDAGEKLHTTGLLVKEAVEGSGALEDPIPLEGTQIPEGFRILEGLPASLTRRLEGVRLHAPNLQYIDLDAPGYYFLATDTSGLLRWMAARAVNAGVEIHWRTAFEHAGRLEKGFTLGRLGRAHFLVGADGPTSRVARAFGLGVNREFLFGIEHEYGDGHDYAANVSGGDGRHGVVNRQHGLTDRLHCFIDRKIAPGYLGWVFAGVGSVQVGIARRERGGAAREAKAAMAVFLEKIAPVFDFRSATPASVRAGWIPCGGVVRRVHADRVLLIGDAAGTVSPLTAGGIHTALRHGAAAGVAIDAFLAGRTSDPGALVAAGYPRFRGKRLLRRAFDAFQHDGLANLLLGTRVVRDAASRIYFHRGSRAL</sequence>
<dbReference type="InterPro" id="IPR036188">
    <property type="entry name" value="FAD/NAD-bd_sf"/>
</dbReference>
<dbReference type="SUPFAM" id="SSF51905">
    <property type="entry name" value="FAD/NAD(P)-binding domain"/>
    <property type="match status" value="1"/>
</dbReference>
<reference evidence="2 3" key="1">
    <citation type="submission" date="2020-04" db="EMBL/GenBank/DDBJ databases">
        <title>Usitatibacter rugosus gen. nov., sp. nov. and Usitatibacter palustris sp. nov., novel members of Usitatibacteraceae fam. nov. within the order Nitrosomonadales isolated from soil.</title>
        <authorList>
            <person name="Huber K.J."/>
            <person name="Neumann-Schaal M."/>
            <person name="Geppert A."/>
            <person name="Luckner M."/>
            <person name="Wanner G."/>
            <person name="Overmann J."/>
        </authorList>
    </citation>
    <scope>NUCLEOTIDE SEQUENCE [LARGE SCALE GENOMIC DNA]</scope>
    <source>
        <strain evidence="2 3">0125_3</strain>
    </source>
</reference>
<dbReference type="InterPro" id="IPR050407">
    <property type="entry name" value="Geranylgeranyl_reductase"/>
</dbReference>
<evidence type="ECO:0000313" key="2">
    <source>
        <dbReference type="EMBL" id="QJR09483.1"/>
    </source>
</evidence>
<keyword evidence="3" id="KW-1185">Reference proteome</keyword>
<evidence type="ECO:0000313" key="3">
    <source>
        <dbReference type="Proteomes" id="UP000501534"/>
    </source>
</evidence>
<accession>A0A6M4GT56</accession>
<dbReference type="Proteomes" id="UP000501534">
    <property type="component" value="Chromosome"/>
</dbReference>
<feature type="domain" description="FAD-binding" evidence="1">
    <location>
        <begin position="4"/>
        <end position="178"/>
    </location>
</feature>
<proteinExistence type="predicted"/>
<dbReference type="RefSeq" id="WP_171089224.1">
    <property type="nucleotide sequence ID" value="NZ_CP053069.1"/>
</dbReference>